<evidence type="ECO:0000256" key="1">
    <source>
        <dbReference type="SAM" id="Phobius"/>
    </source>
</evidence>
<organism evidence="2 3">
    <name type="scientific">Campylobacter hominis (strain ATCC BAA-381 / DSM 21671 / CCUG 45161 / LMG 19568 / NCTC 13146 / CH001A)</name>
    <dbReference type="NCBI Taxonomy" id="360107"/>
    <lineage>
        <taxon>Bacteria</taxon>
        <taxon>Pseudomonadati</taxon>
        <taxon>Campylobacterota</taxon>
        <taxon>Epsilonproteobacteria</taxon>
        <taxon>Campylobacterales</taxon>
        <taxon>Campylobacteraceae</taxon>
        <taxon>Campylobacter</taxon>
    </lineage>
</organism>
<accession>A7I2Z6</accession>
<keyword evidence="3" id="KW-1185">Reference proteome</keyword>
<gene>
    <name evidence="2" type="ordered locus">CHAB381_1338</name>
</gene>
<evidence type="ECO:0000313" key="3">
    <source>
        <dbReference type="Proteomes" id="UP000002407"/>
    </source>
</evidence>
<dbReference type="AlphaFoldDB" id="A7I2Z6"/>
<sequence length="75" mass="8986">MDMAIFSGNLKEEEIKNDKMRWYKRLKESGKLEKLIVKDNFESWSWLAKLIGFLLLFTGLIFLFLIIYAFAQMLF</sequence>
<keyword evidence="1" id="KW-0472">Membrane</keyword>
<name>A7I2Z6_CAMHC</name>
<feature type="transmembrane region" description="Helical" evidence="1">
    <location>
        <begin position="50"/>
        <end position="71"/>
    </location>
</feature>
<reference evidence="3" key="1">
    <citation type="submission" date="2007-07" db="EMBL/GenBank/DDBJ databases">
        <title>Complete genome sequence of Campylobacter hominis ATCC BAA-381, a commensal isolated from the human gastrointestinal tract.</title>
        <authorList>
            <person name="Fouts D.E."/>
            <person name="Mongodin E.F."/>
            <person name="Puiu D."/>
            <person name="Sebastian Y."/>
            <person name="Miller W.G."/>
            <person name="Mandrell R.E."/>
            <person name="Nelson K.E."/>
        </authorList>
    </citation>
    <scope>NUCLEOTIDE SEQUENCE [LARGE SCALE GENOMIC DNA]</scope>
    <source>
        <strain evidence="3">ATCC BAA-381 / DSM 21671 / CCUG 45161 / LMG 19568 / NCTC 13146 / CH001A</strain>
    </source>
</reference>
<protein>
    <submittedName>
        <fullName evidence="2">Cytochrome c family protein</fullName>
    </submittedName>
</protein>
<dbReference type="Proteomes" id="UP000002407">
    <property type="component" value="Chromosome"/>
</dbReference>
<dbReference type="KEGG" id="cha:CHAB381_1338"/>
<evidence type="ECO:0000313" key="2">
    <source>
        <dbReference type="EMBL" id="ABS50961.1"/>
    </source>
</evidence>
<proteinExistence type="predicted"/>
<dbReference type="eggNOG" id="COG2864">
    <property type="taxonomic scope" value="Bacteria"/>
</dbReference>
<keyword evidence="1" id="KW-1133">Transmembrane helix</keyword>
<dbReference type="EMBL" id="CP000776">
    <property type="protein sequence ID" value="ABS50961.1"/>
    <property type="molecule type" value="Genomic_DNA"/>
</dbReference>
<dbReference type="STRING" id="360107.CHAB381_1338"/>
<keyword evidence="1" id="KW-0812">Transmembrane</keyword>
<dbReference type="HOGENOM" id="CLU_2664172_0_0_7"/>